<reference evidence="3 4" key="3">
    <citation type="journal article" name="Genome Announc.">
        <title>Improved Draft Genome Sequence of Clostridium pasteurianum Strain ATCC 6013 (DSM 525) Using a Hybrid Next-Generation Sequencing Approach.</title>
        <authorList>
            <person name="Pyne M.E."/>
            <person name="Utturkar S."/>
            <person name="Brown S.D."/>
            <person name="Moo-Young M."/>
            <person name="Chung D.A."/>
            <person name="Chou C.P."/>
        </authorList>
    </citation>
    <scope>NUCLEOTIDE SEQUENCE [LARGE SCALE GENOMIC DNA]</scope>
    <source>
        <strain evidence="3 4">ATCC 6013</strain>
    </source>
</reference>
<proteinExistence type="predicted"/>
<keyword evidence="1" id="KW-0472">Membrane</keyword>
<dbReference type="KEGG" id="cpat:CLPA_c37780"/>
<accession>A0A0H3J7C3</accession>
<dbReference type="EMBL" id="JPGY02000001">
    <property type="protein sequence ID" value="KRU14171.1"/>
    <property type="molecule type" value="Genomic_DNA"/>
</dbReference>
<dbReference type="EMBL" id="CP009268">
    <property type="protein sequence ID" value="AJA53804.1"/>
    <property type="molecule type" value="Genomic_DNA"/>
</dbReference>
<feature type="transmembrane region" description="Helical" evidence="1">
    <location>
        <begin position="29"/>
        <end position="51"/>
    </location>
</feature>
<dbReference type="PATRIC" id="fig|1262449.7.peg.3806"/>
<gene>
    <name evidence="2" type="ORF">CLPA_c37780</name>
    <name evidence="3" type="ORF">CP6013_03427</name>
</gene>
<keyword evidence="5" id="KW-1185">Reference proteome</keyword>
<protein>
    <submittedName>
        <fullName evidence="2">Uncharacterized protein</fullName>
    </submittedName>
</protein>
<feature type="transmembrane region" description="Helical" evidence="1">
    <location>
        <begin position="5"/>
        <end position="23"/>
    </location>
</feature>
<evidence type="ECO:0000313" key="2">
    <source>
        <dbReference type="EMBL" id="AJA53804.1"/>
    </source>
</evidence>
<organism evidence="2 5">
    <name type="scientific">Clostridium pasteurianum DSM 525 = ATCC 6013</name>
    <dbReference type="NCBI Taxonomy" id="1262449"/>
    <lineage>
        <taxon>Bacteria</taxon>
        <taxon>Bacillati</taxon>
        <taxon>Bacillota</taxon>
        <taxon>Clostridia</taxon>
        <taxon>Eubacteriales</taxon>
        <taxon>Clostridiaceae</taxon>
        <taxon>Clostridium</taxon>
    </lineage>
</organism>
<evidence type="ECO:0000313" key="3">
    <source>
        <dbReference type="EMBL" id="KRU14171.1"/>
    </source>
</evidence>
<dbReference type="Proteomes" id="UP000030905">
    <property type="component" value="Chromosome"/>
</dbReference>
<evidence type="ECO:0000256" key="1">
    <source>
        <dbReference type="SAM" id="Phobius"/>
    </source>
</evidence>
<dbReference type="AlphaFoldDB" id="A0A0H3J7C3"/>
<evidence type="ECO:0000313" key="4">
    <source>
        <dbReference type="Proteomes" id="UP000028042"/>
    </source>
</evidence>
<evidence type="ECO:0000313" key="5">
    <source>
        <dbReference type="Proteomes" id="UP000030905"/>
    </source>
</evidence>
<keyword evidence="1" id="KW-0812">Transmembrane</keyword>
<keyword evidence="1" id="KW-1133">Transmembrane helix</keyword>
<reference evidence="3" key="2">
    <citation type="submission" date="2015-10" db="EMBL/GenBank/DDBJ databases">
        <title>Improved Draft Genome Sequence of Clostridium pasteurianum Strain ATCC 6013 (DSM 525) Using a Hybrid Next-Generation Sequencing Approach.</title>
        <authorList>
            <person name="Pyne M.E."/>
            <person name="Utturkar S.M."/>
            <person name="Brown S.D."/>
            <person name="Moo-Young M."/>
            <person name="Chung D.A."/>
            <person name="Chou P.C."/>
        </authorList>
    </citation>
    <scope>NUCLEOTIDE SEQUENCE</scope>
    <source>
        <strain evidence="3">ATCC 6013</strain>
    </source>
</reference>
<dbReference type="GeneID" id="93076255"/>
<name>A0A0H3J7C3_CLOPA</name>
<dbReference type="Proteomes" id="UP000028042">
    <property type="component" value="Unassembled WGS sequence"/>
</dbReference>
<dbReference type="KEGG" id="cpae:CPAST_c37780"/>
<dbReference type="RefSeq" id="WP_155760402.1">
    <property type="nucleotide sequence ID" value="NZ_ANZB01000016.1"/>
</dbReference>
<reference evidence="2 5" key="1">
    <citation type="journal article" date="2015" name="Genome Announc.">
        <title>Complete Genome Sequence of the Nitrogen-Fixing and Solvent-Producing Clostridium pasteurianum DSM 525.</title>
        <authorList>
            <person name="Poehlein A."/>
            <person name="Grosse-Honebrink A."/>
            <person name="Zhang Y."/>
            <person name="Minton N.P."/>
            <person name="Daniel R."/>
        </authorList>
    </citation>
    <scope>NUCLEOTIDE SEQUENCE [LARGE SCALE GENOMIC DNA]</scope>
    <source>
        <strain evidence="2">DSM 525</strain>
        <strain evidence="5">DSM 525 / ATCC 6013</strain>
    </source>
</reference>
<sequence length="54" mass="6021">MKNKILESIAPIITAVIFVQLITKTHINIVKSLLISIIIGIIIMIIVKIVLKNK</sequence>